<evidence type="ECO:0000313" key="1">
    <source>
        <dbReference type="EMBL" id="MPN03455.1"/>
    </source>
</evidence>
<reference evidence="1" key="1">
    <citation type="submission" date="2019-08" db="EMBL/GenBank/DDBJ databases">
        <authorList>
            <person name="Kucharzyk K."/>
            <person name="Murdoch R.W."/>
            <person name="Higgins S."/>
            <person name="Loffler F."/>
        </authorList>
    </citation>
    <scope>NUCLEOTIDE SEQUENCE</scope>
</reference>
<sequence>MHTSGTIEEDEQKIGIGINGNESRACNVVLSEIPILNNPLLISFVELMKRNRIDILPLIAQLDSLQGNLEFGRGDGCNKASVILVIGRYQGIGLL</sequence>
<protein>
    <submittedName>
        <fullName evidence="1">Uncharacterized protein</fullName>
    </submittedName>
</protein>
<dbReference type="EMBL" id="VSSQ01049373">
    <property type="protein sequence ID" value="MPN03455.1"/>
    <property type="molecule type" value="Genomic_DNA"/>
</dbReference>
<proteinExistence type="predicted"/>
<gene>
    <name evidence="1" type="ORF">SDC9_150685</name>
</gene>
<dbReference type="AlphaFoldDB" id="A0A645EN59"/>
<comment type="caution">
    <text evidence="1">The sequence shown here is derived from an EMBL/GenBank/DDBJ whole genome shotgun (WGS) entry which is preliminary data.</text>
</comment>
<name>A0A645EN59_9ZZZZ</name>
<organism evidence="1">
    <name type="scientific">bioreactor metagenome</name>
    <dbReference type="NCBI Taxonomy" id="1076179"/>
    <lineage>
        <taxon>unclassified sequences</taxon>
        <taxon>metagenomes</taxon>
        <taxon>ecological metagenomes</taxon>
    </lineage>
</organism>
<accession>A0A645EN59</accession>